<gene>
    <name evidence="1" type="ORF">SCALOS_LOCUS6347</name>
</gene>
<dbReference type="Proteomes" id="UP000789860">
    <property type="component" value="Unassembled WGS sequence"/>
</dbReference>
<sequence>MAGTSDPSSANLDMSNSSVNNETIENSMFKKMFDEYRAKDEQISRLTVEIEELKRENLKLKAQQSVKMPEQSINIRNCDPKQKAQELKNALNKVHPNRPHYVNRQQLVPSSTAIIPHVDVNHSLVDIDDNISKNTNNVPISHAPPLLNSSFMSHEPPIPEYQVRPSNDQEVINQATTPLISHFTPLSDGRLSYPPLPQSPPRRTNNSNKPDKPSGYSQAKHTIFIAWTGSMTLDGLKSLFRTEDVDDIRFLPNKQFAHVDLKTEAGLKRALELNDQ</sequence>
<accession>A0ACA9MED4</accession>
<comment type="caution">
    <text evidence="1">The sequence shown here is derived from an EMBL/GenBank/DDBJ whole genome shotgun (WGS) entry which is preliminary data.</text>
</comment>
<dbReference type="EMBL" id="CAJVPM010011929">
    <property type="protein sequence ID" value="CAG8584842.1"/>
    <property type="molecule type" value="Genomic_DNA"/>
</dbReference>
<name>A0ACA9MED4_9GLOM</name>
<evidence type="ECO:0000313" key="2">
    <source>
        <dbReference type="Proteomes" id="UP000789860"/>
    </source>
</evidence>
<organism evidence="1 2">
    <name type="scientific">Scutellospora calospora</name>
    <dbReference type="NCBI Taxonomy" id="85575"/>
    <lineage>
        <taxon>Eukaryota</taxon>
        <taxon>Fungi</taxon>
        <taxon>Fungi incertae sedis</taxon>
        <taxon>Mucoromycota</taxon>
        <taxon>Glomeromycotina</taxon>
        <taxon>Glomeromycetes</taxon>
        <taxon>Diversisporales</taxon>
        <taxon>Gigasporaceae</taxon>
        <taxon>Scutellospora</taxon>
    </lineage>
</organism>
<proteinExistence type="predicted"/>
<feature type="non-terminal residue" evidence="1">
    <location>
        <position position="276"/>
    </location>
</feature>
<evidence type="ECO:0000313" key="1">
    <source>
        <dbReference type="EMBL" id="CAG8584842.1"/>
    </source>
</evidence>
<reference evidence="1" key="1">
    <citation type="submission" date="2021-06" db="EMBL/GenBank/DDBJ databases">
        <authorList>
            <person name="Kallberg Y."/>
            <person name="Tangrot J."/>
            <person name="Rosling A."/>
        </authorList>
    </citation>
    <scope>NUCLEOTIDE SEQUENCE</scope>
    <source>
        <strain evidence="1">AU212A</strain>
    </source>
</reference>
<protein>
    <submittedName>
        <fullName evidence="1">3845_t:CDS:1</fullName>
    </submittedName>
</protein>
<keyword evidence="2" id="KW-1185">Reference proteome</keyword>